<evidence type="ECO:0000313" key="2">
    <source>
        <dbReference type="Proteomes" id="UP000095280"/>
    </source>
</evidence>
<dbReference type="WBParaSite" id="snap_masked-unitig_31535-processed-gene-0.0-mRNA-1">
    <property type="protein sequence ID" value="snap_masked-unitig_31535-processed-gene-0.0-mRNA-1"/>
    <property type="gene ID" value="snap_masked-unitig_31535-processed-gene-0.0"/>
</dbReference>
<feature type="region of interest" description="Disordered" evidence="1">
    <location>
        <begin position="199"/>
        <end position="219"/>
    </location>
</feature>
<protein>
    <submittedName>
        <fullName evidence="3">Protein kinase domain-containing protein</fullName>
    </submittedName>
</protein>
<dbReference type="SUPFAM" id="SSF161070">
    <property type="entry name" value="SNF-like"/>
    <property type="match status" value="1"/>
</dbReference>
<evidence type="ECO:0000313" key="3">
    <source>
        <dbReference type="WBParaSite" id="snap_masked-unitig_31535-processed-gene-0.0-mRNA-1"/>
    </source>
</evidence>
<keyword evidence="2" id="KW-1185">Reference proteome</keyword>
<feature type="region of interest" description="Disordered" evidence="1">
    <location>
        <begin position="536"/>
        <end position="567"/>
    </location>
</feature>
<feature type="region of interest" description="Disordered" evidence="1">
    <location>
        <begin position="241"/>
        <end position="267"/>
    </location>
</feature>
<dbReference type="AlphaFoldDB" id="A0A1I8JQ84"/>
<name>A0A1I8JQ84_9PLAT</name>
<proteinExistence type="predicted"/>
<reference evidence="3" key="1">
    <citation type="submission" date="2016-11" db="UniProtKB">
        <authorList>
            <consortium name="WormBaseParasite"/>
        </authorList>
    </citation>
    <scope>IDENTIFICATION</scope>
</reference>
<sequence>PDVTRCKPDQRRSDSDLDFRLLRCPWRSDSLRPAAAAAAVTMAHSLPAISSSRQTRTTAGAMLDSAIEQPLTFSFPGLLNWSSITGRRCGADGIFVGYTRPARLPTPAVWKPQPPGGRPLRHLAPAAAASPVASSTSAITEQRAGVPSVADSALPQAVPALLGGWRHAKRPVPRPDLSIGRRVRGRRRKLIIPRLLRADTDRSGPDQLPDVPTRGIPPGCGGAAGGPIPGRRGGTATPPTTVEVFDDATPNRQRENGGGGGRRRRRRVGLSWLLTSESFDDDEEPARCPKRRTSSCTDATHRACFIPWLLLAVWDRAFCVSAVQLNDGPAGTGSAGVCLPLEHPLAFCPAPAGTESGGSQTYSLLHTAHHLVFNSLMLLRLPASAAAHAASRSAPRPSCSLSALLPSAEPSRRSDWRRRRHLRASWGRHIGLALASWASLSAEGAISGANNRIRQAGKLETDGENLRQLLGLLNAAPCSGWSASLRRILPLRFTSGTGAGLPYWLGTRHWLSLSSYCAQAWPACLGLSRWQPSCSASTMDDDGEGTDERSKFAREAASADSPAAEEEIPPGPFVEWRRWRQFHCVERRPRRPEFEVEVAVDERESWGTKIDFLLSIIGFAVDLANAVPLFYMELVLGQVNQHGPIRVWDMLPSGQGH</sequence>
<accession>A0A1I8JQ84</accession>
<organism evidence="2 3">
    <name type="scientific">Macrostomum lignano</name>
    <dbReference type="NCBI Taxonomy" id="282301"/>
    <lineage>
        <taxon>Eukaryota</taxon>
        <taxon>Metazoa</taxon>
        <taxon>Spiralia</taxon>
        <taxon>Lophotrochozoa</taxon>
        <taxon>Platyhelminthes</taxon>
        <taxon>Rhabditophora</taxon>
        <taxon>Macrostomorpha</taxon>
        <taxon>Macrostomida</taxon>
        <taxon>Macrostomidae</taxon>
        <taxon>Macrostomum</taxon>
    </lineage>
</organism>
<dbReference type="Proteomes" id="UP000095280">
    <property type="component" value="Unplaced"/>
</dbReference>
<dbReference type="InterPro" id="IPR037272">
    <property type="entry name" value="SNS_sf"/>
</dbReference>
<evidence type="ECO:0000256" key="1">
    <source>
        <dbReference type="SAM" id="MobiDB-lite"/>
    </source>
</evidence>